<gene>
    <name evidence="4" type="ORF">PoB_000785800</name>
</gene>
<accession>A0AAV3YGS9</accession>
<keyword evidence="5" id="KW-1185">Reference proteome</keyword>
<evidence type="ECO:0000259" key="3">
    <source>
        <dbReference type="PROSITE" id="PS50097"/>
    </source>
</evidence>
<dbReference type="Gene3D" id="1.25.40.420">
    <property type="match status" value="1"/>
</dbReference>
<evidence type="ECO:0000313" key="4">
    <source>
        <dbReference type="EMBL" id="GFN81352.1"/>
    </source>
</evidence>
<dbReference type="InterPro" id="IPR015915">
    <property type="entry name" value="Kelch-typ_b-propeller"/>
</dbReference>
<dbReference type="Gene3D" id="2.120.10.80">
    <property type="entry name" value="Kelch-type beta propeller"/>
    <property type="match status" value="1"/>
</dbReference>
<dbReference type="CDD" id="cd18186">
    <property type="entry name" value="BTB_POZ_ZBTB_KLHL-like"/>
    <property type="match status" value="1"/>
</dbReference>
<dbReference type="InterPro" id="IPR006652">
    <property type="entry name" value="Kelch_1"/>
</dbReference>
<dbReference type="Pfam" id="PF01344">
    <property type="entry name" value="Kelch_1"/>
    <property type="match status" value="1"/>
</dbReference>
<name>A0AAV3YGS9_9GAST</name>
<dbReference type="InterPro" id="IPR011705">
    <property type="entry name" value="BACK"/>
</dbReference>
<organism evidence="4 5">
    <name type="scientific">Plakobranchus ocellatus</name>
    <dbReference type="NCBI Taxonomy" id="259542"/>
    <lineage>
        <taxon>Eukaryota</taxon>
        <taxon>Metazoa</taxon>
        <taxon>Spiralia</taxon>
        <taxon>Lophotrochozoa</taxon>
        <taxon>Mollusca</taxon>
        <taxon>Gastropoda</taxon>
        <taxon>Heterobranchia</taxon>
        <taxon>Euthyneura</taxon>
        <taxon>Panpulmonata</taxon>
        <taxon>Sacoglossa</taxon>
        <taxon>Placobranchoidea</taxon>
        <taxon>Plakobranchidae</taxon>
        <taxon>Plakobranchus</taxon>
    </lineage>
</organism>
<comment type="caution">
    <text evidence="4">The sequence shown here is derived from an EMBL/GenBank/DDBJ whole genome shotgun (WGS) entry which is preliminary data.</text>
</comment>
<dbReference type="Pfam" id="PF00651">
    <property type="entry name" value="BTB"/>
    <property type="match status" value="1"/>
</dbReference>
<dbReference type="SUPFAM" id="SSF54695">
    <property type="entry name" value="POZ domain"/>
    <property type="match status" value="1"/>
</dbReference>
<keyword evidence="2" id="KW-0677">Repeat</keyword>
<sequence length="599" mass="68142">MDESQPACDYQFVTWCPDEKFEADPTDVALVIDGRIFKVHKRILEASSDYFSAMFSSRMSETGKDTINLKLVHHEPFQILVEGFYGGNLKLCNHNIFQVTEAAHILQLTPSLFAQCTDFLRCMINADLCFKVMHFSDSINLVEIFTDAKRYCLANFDKLRHYQSFLNLTLPQMFDYLSSKHLVVEEEMHIFDAIRNWFMENRTLKQNITMAAMKKIILSCLLLQDENKSADFVCNIILNEREGFSRKDIASVLSRRQRQEDVYMFWSLLDSTRADGLVDIVKLCADTGQGIKVGSMTDVAAQPGFDLGSAFCVDGCCIFLSGGGPSFGKVNWIRKIYRYDVSKTSPQWEAVGELYEMRRYHAMVAIESKLYIFGGFGKFRTKNCKLDCFNISSGTWEDLPKTPTFEIKPVAVAHQRCIFYFDRNYTLHFFDTRYCHWRSLTTTLQTEMSASSLPLPVAIFAMRDQPGSLLIVLKDLHEITVVTLQLQDLDSTVKSLASLSDRFTLKEEGNYEGSAVVNEKLLLLIGHEDLEENGLSDRGQYSAVCQIKTCCWKSKTVTATHKTNVKKALAVLTLPCLPSTFITKSFKSETLEDLDVGEN</sequence>
<dbReference type="Pfam" id="PF07707">
    <property type="entry name" value="BACK"/>
    <property type="match status" value="1"/>
</dbReference>
<dbReference type="SUPFAM" id="SSF117281">
    <property type="entry name" value="Kelch motif"/>
    <property type="match status" value="1"/>
</dbReference>
<proteinExistence type="predicted"/>
<feature type="domain" description="BTB" evidence="3">
    <location>
        <begin position="26"/>
        <end position="93"/>
    </location>
</feature>
<evidence type="ECO:0000256" key="1">
    <source>
        <dbReference type="ARBA" id="ARBA00022441"/>
    </source>
</evidence>
<evidence type="ECO:0000313" key="5">
    <source>
        <dbReference type="Proteomes" id="UP000735302"/>
    </source>
</evidence>
<dbReference type="EMBL" id="BLXT01000924">
    <property type="protein sequence ID" value="GFN81352.1"/>
    <property type="molecule type" value="Genomic_DNA"/>
</dbReference>
<dbReference type="SMART" id="SM00225">
    <property type="entry name" value="BTB"/>
    <property type="match status" value="1"/>
</dbReference>
<dbReference type="PROSITE" id="PS50097">
    <property type="entry name" value="BTB"/>
    <property type="match status" value="1"/>
</dbReference>
<dbReference type="SMART" id="SM00875">
    <property type="entry name" value="BACK"/>
    <property type="match status" value="1"/>
</dbReference>
<evidence type="ECO:0000256" key="2">
    <source>
        <dbReference type="ARBA" id="ARBA00022737"/>
    </source>
</evidence>
<dbReference type="InterPro" id="IPR000210">
    <property type="entry name" value="BTB/POZ_dom"/>
</dbReference>
<keyword evidence="1" id="KW-0880">Kelch repeat</keyword>
<dbReference type="PANTHER" id="PTHR45632">
    <property type="entry name" value="LD33804P"/>
    <property type="match status" value="1"/>
</dbReference>
<dbReference type="InterPro" id="IPR011333">
    <property type="entry name" value="SKP1/BTB/POZ_sf"/>
</dbReference>
<dbReference type="PANTHER" id="PTHR45632:SF27">
    <property type="entry name" value="KELCH-LIKE PROTEIN 9"/>
    <property type="match status" value="1"/>
</dbReference>
<protein>
    <submittedName>
        <fullName evidence="4">Kelch-like 35</fullName>
    </submittedName>
</protein>
<dbReference type="Gene3D" id="3.30.710.10">
    <property type="entry name" value="Potassium Channel Kv1.1, Chain A"/>
    <property type="match status" value="1"/>
</dbReference>
<reference evidence="4 5" key="1">
    <citation type="journal article" date="2021" name="Elife">
        <title>Chloroplast acquisition without the gene transfer in kleptoplastic sea slugs, Plakobranchus ocellatus.</title>
        <authorList>
            <person name="Maeda T."/>
            <person name="Takahashi S."/>
            <person name="Yoshida T."/>
            <person name="Shimamura S."/>
            <person name="Takaki Y."/>
            <person name="Nagai Y."/>
            <person name="Toyoda A."/>
            <person name="Suzuki Y."/>
            <person name="Arimoto A."/>
            <person name="Ishii H."/>
            <person name="Satoh N."/>
            <person name="Nishiyama T."/>
            <person name="Hasebe M."/>
            <person name="Maruyama T."/>
            <person name="Minagawa J."/>
            <person name="Obokata J."/>
            <person name="Shigenobu S."/>
        </authorList>
    </citation>
    <scope>NUCLEOTIDE SEQUENCE [LARGE SCALE GENOMIC DNA]</scope>
</reference>
<dbReference type="AlphaFoldDB" id="A0AAV3YGS9"/>
<dbReference type="Proteomes" id="UP000735302">
    <property type="component" value="Unassembled WGS sequence"/>
</dbReference>